<feature type="region of interest" description="Disordered" evidence="1">
    <location>
        <begin position="1"/>
        <end position="28"/>
    </location>
</feature>
<gene>
    <name evidence="3" type="ORF">PENANT_c027G04164</name>
</gene>
<dbReference type="EMBL" id="MDYN01000027">
    <property type="protein sequence ID" value="OQD81517.1"/>
    <property type="molecule type" value="Genomic_DNA"/>
</dbReference>
<evidence type="ECO:0000313" key="3">
    <source>
        <dbReference type="EMBL" id="OQD81517.1"/>
    </source>
</evidence>
<reference evidence="4" key="1">
    <citation type="journal article" date="2017" name="Nat. Microbiol.">
        <title>Global analysis of biosynthetic gene clusters reveals vast potential of secondary metabolite production in Penicillium species.</title>
        <authorList>
            <person name="Nielsen J.C."/>
            <person name="Grijseels S."/>
            <person name="Prigent S."/>
            <person name="Ji B."/>
            <person name="Dainat J."/>
            <person name="Nielsen K.F."/>
            <person name="Frisvad J.C."/>
            <person name="Workman M."/>
            <person name="Nielsen J."/>
        </authorList>
    </citation>
    <scope>NUCLEOTIDE SEQUENCE [LARGE SCALE GENOMIC DNA]</scope>
    <source>
        <strain evidence="4">IBT 31811</strain>
    </source>
</reference>
<keyword evidence="2" id="KW-0472">Membrane</keyword>
<dbReference type="AlphaFoldDB" id="A0A1V6PXR4"/>
<dbReference type="Proteomes" id="UP000191672">
    <property type="component" value="Unassembled WGS sequence"/>
</dbReference>
<dbReference type="STRING" id="416450.A0A1V6PXR4"/>
<feature type="region of interest" description="Disordered" evidence="1">
    <location>
        <begin position="87"/>
        <end position="106"/>
    </location>
</feature>
<proteinExistence type="predicted"/>
<protein>
    <submittedName>
        <fullName evidence="3">Uncharacterized protein</fullName>
    </submittedName>
</protein>
<evidence type="ECO:0000313" key="4">
    <source>
        <dbReference type="Proteomes" id="UP000191672"/>
    </source>
</evidence>
<feature type="compositionally biased region" description="Basic and acidic residues" evidence="1">
    <location>
        <begin position="8"/>
        <end position="25"/>
    </location>
</feature>
<comment type="caution">
    <text evidence="3">The sequence shown here is derived from an EMBL/GenBank/DDBJ whole genome shotgun (WGS) entry which is preliminary data.</text>
</comment>
<organism evidence="3 4">
    <name type="scientific">Penicillium antarcticum</name>
    <dbReference type="NCBI Taxonomy" id="416450"/>
    <lineage>
        <taxon>Eukaryota</taxon>
        <taxon>Fungi</taxon>
        <taxon>Dikarya</taxon>
        <taxon>Ascomycota</taxon>
        <taxon>Pezizomycotina</taxon>
        <taxon>Eurotiomycetes</taxon>
        <taxon>Eurotiomycetidae</taxon>
        <taxon>Eurotiales</taxon>
        <taxon>Aspergillaceae</taxon>
        <taxon>Penicillium</taxon>
    </lineage>
</organism>
<dbReference type="PANTHER" id="PTHR33604:SF3">
    <property type="entry name" value="OSJNBA0004B13.7 PROTEIN"/>
    <property type="match status" value="1"/>
</dbReference>
<sequence>MAPAKMPLRTDEEMGKKDDDHRPPGEARFLPLRHRNVTRPRRIFFALLGLFLFYEFFKHMPTDLAPAADRYNPSIAKLRQETLAQLTGSEQPHPAPNAEPESKPKVLEPEGKGVFYEGDVKFYKLAQSLPRKKYPKDTASRVVLFAASSLRSVSDMLPLACRMAGQRQSYVHFILMGKEEVSIEGIKQVNGIRDNECPVLWHDGRPDHALQSSDIRMERSIVGGLQLLQAYIHPEVVITQGKSLEDDFFLKGVEAHGRENGTPHIGLASAAKDLLWIAFLDSTALRSWNDLQIEMVVHAPSRSSGSVIRLLQSLNAADYLGAAPRLTIELPSLVDQQLLQFLQHLDGQLADHITIRRRIQPHSMDPVESSLRTVESFYPRDPNVTHLLMLSPQTELAPSFYHYLKYAALNYKQSAHAKRVFSRMIGVSLELPAFKPTTDSESFAAPVMSGTNQDQFLSSFLWQAPNSNAALYFGDTWAEFHTFLSNRLSTPQSAKAPHGKLISDKYPAFMEHLLEMIRAKGYYLLYPSFPGTKTAAIATVHTELYQPPEEFAHTSNLDDKNIQDLVDPTQPLSGEFTSGLRSVEKPLNHASTIMPLLDLFSAGLPDLDVMPLLGYDGEQITTAGYNKQTEEYAKQFRIHYGGCTKNTDLSAELFCVGE</sequence>
<dbReference type="OrthoDB" id="5397682at2759"/>
<name>A0A1V6PXR4_9EURO</name>
<keyword evidence="2" id="KW-0812">Transmembrane</keyword>
<keyword evidence="2" id="KW-1133">Transmembrane helix</keyword>
<evidence type="ECO:0000256" key="2">
    <source>
        <dbReference type="SAM" id="Phobius"/>
    </source>
</evidence>
<evidence type="ECO:0000256" key="1">
    <source>
        <dbReference type="SAM" id="MobiDB-lite"/>
    </source>
</evidence>
<accession>A0A1V6PXR4</accession>
<feature type="transmembrane region" description="Helical" evidence="2">
    <location>
        <begin position="43"/>
        <end position="60"/>
    </location>
</feature>
<keyword evidence="4" id="KW-1185">Reference proteome</keyword>
<dbReference type="PANTHER" id="PTHR33604">
    <property type="entry name" value="OSJNBA0004B13.7 PROTEIN"/>
    <property type="match status" value="1"/>
</dbReference>